<keyword evidence="2" id="KW-0328">Glycosyltransferase</keyword>
<protein>
    <submittedName>
        <fullName evidence="3">Uncharacterized protein</fullName>
    </submittedName>
</protein>
<evidence type="ECO:0000313" key="3">
    <source>
        <dbReference type="EMBL" id="CAA0363571.1"/>
    </source>
</evidence>
<gene>
    <name evidence="3" type="ORF">C24_LOCUS7883</name>
</gene>
<dbReference type="AlphaFoldDB" id="A0A5S9WYM5"/>
<dbReference type="EMBL" id="CACSHJ010000088">
    <property type="protein sequence ID" value="CAA0363571.1"/>
    <property type="molecule type" value="Genomic_DNA"/>
</dbReference>
<evidence type="ECO:0000313" key="4">
    <source>
        <dbReference type="Proteomes" id="UP000434276"/>
    </source>
</evidence>
<dbReference type="GO" id="GO:0008194">
    <property type="term" value="F:UDP-glycosyltransferase activity"/>
    <property type="evidence" value="ECO:0007669"/>
    <property type="project" value="UniProtKB-ARBA"/>
</dbReference>
<evidence type="ECO:0000256" key="2">
    <source>
        <dbReference type="ARBA" id="ARBA00022676"/>
    </source>
</evidence>
<keyword evidence="2" id="KW-0808">Transferase</keyword>
<dbReference type="Gene3D" id="3.40.50.2000">
    <property type="entry name" value="Glycogen Phosphorylase B"/>
    <property type="match status" value="1"/>
</dbReference>
<accession>A0A5S9WYM5</accession>
<sequence>MDSATSPAQNLSCEPRHILDNKHGSFSTHHHVHAVLFPYIVTCQKVIPFLSSNSVVSSSATATKNQTISFTVTVFTTPKNHPFISDFLLLHTPEIKVISLPFPENITRIPPGVESTDKLPSMSLYVPFTRATKLLQPFFEEALKNLPQVSFMVSDGFLWWTSESAAKFNIPRLVFYGINSYAVPY</sequence>
<name>A0A5S9WYM5_ARATH</name>
<comment type="similarity">
    <text evidence="1">Belongs to the UDP-glycosyltransferase family.</text>
</comment>
<proteinExistence type="inferred from homology"/>
<dbReference type="Proteomes" id="UP000434276">
    <property type="component" value="Unassembled WGS sequence"/>
</dbReference>
<dbReference type="PANTHER" id="PTHR48047">
    <property type="entry name" value="GLYCOSYLTRANSFERASE"/>
    <property type="match status" value="1"/>
</dbReference>
<organism evidence="3 4">
    <name type="scientific">Arabidopsis thaliana</name>
    <name type="common">Mouse-ear cress</name>
    <dbReference type="NCBI Taxonomy" id="3702"/>
    <lineage>
        <taxon>Eukaryota</taxon>
        <taxon>Viridiplantae</taxon>
        <taxon>Streptophyta</taxon>
        <taxon>Embryophyta</taxon>
        <taxon>Tracheophyta</taxon>
        <taxon>Spermatophyta</taxon>
        <taxon>Magnoliopsida</taxon>
        <taxon>eudicotyledons</taxon>
        <taxon>Gunneridae</taxon>
        <taxon>Pentapetalae</taxon>
        <taxon>rosids</taxon>
        <taxon>malvids</taxon>
        <taxon>Brassicales</taxon>
        <taxon>Brassicaceae</taxon>
        <taxon>Camelineae</taxon>
        <taxon>Arabidopsis</taxon>
    </lineage>
</organism>
<dbReference type="OrthoDB" id="5835829at2759"/>
<dbReference type="ExpressionAtlas" id="A0A5S9WYM5">
    <property type="expression patterns" value="baseline and differential"/>
</dbReference>
<dbReference type="PANTHER" id="PTHR48047:SF214">
    <property type="entry name" value="UDP-GLYCOSYLTRANSFERASE 90A1"/>
    <property type="match status" value="1"/>
</dbReference>
<evidence type="ECO:0000256" key="1">
    <source>
        <dbReference type="ARBA" id="ARBA00009995"/>
    </source>
</evidence>
<dbReference type="SUPFAM" id="SSF53756">
    <property type="entry name" value="UDP-Glycosyltransferase/glycogen phosphorylase"/>
    <property type="match status" value="1"/>
</dbReference>
<reference evidence="3 4" key="1">
    <citation type="submission" date="2019-12" db="EMBL/GenBank/DDBJ databases">
        <authorList>
            <person name="Jiao W.-B."/>
            <person name="Schneeberger K."/>
        </authorList>
    </citation>
    <scope>NUCLEOTIDE SEQUENCE [LARGE SCALE GENOMIC DNA]</scope>
    <source>
        <strain evidence="4">cv. C24</strain>
    </source>
</reference>